<evidence type="ECO:0000313" key="9">
    <source>
        <dbReference type="EMBL" id="KAF3457127.1"/>
    </source>
</evidence>
<comment type="subcellular location">
    <subcellularLocation>
        <location evidence="1">Nucleus</location>
    </subcellularLocation>
</comment>
<dbReference type="Pfam" id="PF07227">
    <property type="entry name" value="PHD_Oberon"/>
    <property type="match status" value="1"/>
</dbReference>
<comment type="caution">
    <text evidence="9">The sequence shown here is derived from an EMBL/GenBank/DDBJ whole genome shotgun (WGS) entry which is preliminary data.</text>
</comment>
<dbReference type="Pfam" id="PF24590">
    <property type="entry name" value="DUF7615"/>
    <property type="match status" value="1"/>
</dbReference>
<evidence type="ECO:0000256" key="2">
    <source>
        <dbReference type="ARBA" id="ARBA00022723"/>
    </source>
</evidence>
<dbReference type="GO" id="GO:0008270">
    <property type="term" value="F:zinc ion binding"/>
    <property type="evidence" value="ECO:0007669"/>
    <property type="project" value="UniProtKB-KW"/>
</dbReference>
<keyword evidence="5" id="KW-0539">Nucleus</keyword>
<evidence type="ECO:0000259" key="8">
    <source>
        <dbReference type="Pfam" id="PF24590"/>
    </source>
</evidence>
<dbReference type="Proteomes" id="UP000796880">
    <property type="component" value="Unassembled WGS sequence"/>
</dbReference>
<feature type="domain" description="DUF7615" evidence="8">
    <location>
        <begin position="370"/>
        <end position="475"/>
    </location>
</feature>
<sequence length="488" mass="54295">MGSDNRSNGRTQRVKENGVVLRSVSPDESGVGLPYAPENWPNPGDNWSWKVGKRIAITGHYLDRYVYLPKRLWGSGYNSRKRGGFASKLAVERYIKAAFPDADINAFFASFSWKIPAKKSSKTAFKNAKVSSKEIITLPSVESREQSADTGGCKAGNKMCNSLVEQTENPPLVVMPCDICCSEPRFCRDCCCILCCKTINSTLGGYHYIKCEAVVGEGCICGHIAHIECALRSYMAGTVGGSIGLDAEYYCRRCDVRTDLVSHVTRLLQTCEAIDSRDEIEKILNIGICLLRGSQKVSAKELHNRIEFVIAKLKCGTCLEDIWKVEDKLLAVSTDVYHDGNAAPEVTNHQDPLDIETGLPDVSVSSSDFQIESQKLDEEIQQVLQELRKSQEFEYKLAEETLDAQKNFLCNLHQQLHKERTELAHHVSSSANQDDLLSAVLSRVEQIKGEVAKFKLMKEVARGFGNTSRGILEEHFGLEIDSEVNQNP</sequence>
<evidence type="ECO:0000256" key="5">
    <source>
        <dbReference type="ARBA" id="ARBA00023242"/>
    </source>
</evidence>
<dbReference type="InterPro" id="IPR032881">
    <property type="entry name" value="Oberon-like_PHD"/>
</dbReference>
<keyword evidence="3" id="KW-0863">Zinc-finger</keyword>
<evidence type="ECO:0000256" key="4">
    <source>
        <dbReference type="ARBA" id="ARBA00022833"/>
    </source>
</evidence>
<dbReference type="OrthoDB" id="1852608at2759"/>
<feature type="domain" description="DUF7081" evidence="7">
    <location>
        <begin position="24"/>
        <end position="117"/>
    </location>
</feature>
<keyword evidence="2" id="KW-0479">Metal-binding</keyword>
<keyword evidence="4" id="KW-0862">Zinc</keyword>
<name>A0A8K0HQ92_9ROSA</name>
<dbReference type="EMBL" id="VOIH02000001">
    <property type="protein sequence ID" value="KAF3457127.1"/>
    <property type="molecule type" value="Genomic_DNA"/>
</dbReference>
<organism evidence="9 10">
    <name type="scientific">Rhamnella rubrinervis</name>
    <dbReference type="NCBI Taxonomy" id="2594499"/>
    <lineage>
        <taxon>Eukaryota</taxon>
        <taxon>Viridiplantae</taxon>
        <taxon>Streptophyta</taxon>
        <taxon>Embryophyta</taxon>
        <taxon>Tracheophyta</taxon>
        <taxon>Spermatophyta</taxon>
        <taxon>Magnoliopsida</taxon>
        <taxon>eudicotyledons</taxon>
        <taxon>Gunneridae</taxon>
        <taxon>Pentapetalae</taxon>
        <taxon>rosids</taxon>
        <taxon>fabids</taxon>
        <taxon>Rosales</taxon>
        <taxon>Rhamnaceae</taxon>
        <taxon>rhamnoid group</taxon>
        <taxon>Rhamneae</taxon>
        <taxon>Rhamnella</taxon>
    </lineage>
</organism>
<evidence type="ECO:0000259" key="7">
    <source>
        <dbReference type="Pfam" id="PF23299"/>
    </source>
</evidence>
<evidence type="ECO:0000259" key="6">
    <source>
        <dbReference type="Pfam" id="PF07227"/>
    </source>
</evidence>
<accession>A0A8K0HQ92</accession>
<protein>
    <recommendedName>
        <fullName evidence="11">Oberon PHD finger domain-containing protein</fullName>
    </recommendedName>
</protein>
<reference evidence="9" key="1">
    <citation type="submission" date="2020-03" db="EMBL/GenBank/DDBJ databases">
        <title>A high-quality chromosome-level genome assembly of a woody plant with both climbing and erect habits, Rhamnella rubrinervis.</title>
        <authorList>
            <person name="Lu Z."/>
            <person name="Yang Y."/>
            <person name="Zhu X."/>
            <person name="Sun Y."/>
        </authorList>
    </citation>
    <scope>NUCLEOTIDE SEQUENCE</scope>
    <source>
        <strain evidence="9">BYM</strain>
        <tissue evidence="9">Leaf</tissue>
    </source>
</reference>
<evidence type="ECO:0000256" key="1">
    <source>
        <dbReference type="ARBA" id="ARBA00004123"/>
    </source>
</evidence>
<dbReference type="InterPro" id="IPR056034">
    <property type="entry name" value="DUF7615"/>
</dbReference>
<dbReference type="PANTHER" id="PTHR33345">
    <property type="entry name" value="ADAPTER PROTEIN, PUTATIVE-RELATED"/>
    <property type="match status" value="1"/>
</dbReference>
<keyword evidence="10" id="KW-1185">Reference proteome</keyword>
<dbReference type="Pfam" id="PF23299">
    <property type="entry name" value="DUF7081"/>
    <property type="match status" value="1"/>
</dbReference>
<feature type="domain" description="Oberon-like PHD finger" evidence="6">
    <location>
        <begin position="156"/>
        <end position="289"/>
    </location>
</feature>
<proteinExistence type="predicted"/>
<dbReference type="GO" id="GO:0005634">
    <property type="term" value="C:nucleus"/>
    <property type="evidence" value="ECO:0007669"/>
    <property type="project" value="UniProtKB-SubCell"/>
</dbReference>
<evidence type="ECO:0008006" key="11">
    <source>
        <dbReference type="Google" id="ProtNLM"/>
    </source>
</evidence>
<evidence type="ECO:0000256" key="3">
    <source>
        <dbReference type="ARBA" id="ARBA00022771"/>
    </source>
</evidence>
<dbReference type="PANTHER" id="PTHR33345:SF6">
    <property type="entry name" value="OS03G0747200 PROTEIN"/>
    <property type="match status" value="1"/>
</dbReference>
<dbReference type="InterPro" id="IPR055508">
    <property type="entry name" value="DUF7081"/>
</dbReference>
<evidence type="ECO:0000313" key="10">
    <source>
        <dbReference type="Proteomes" id="UP000796880"/>
    </source>
</evidence>
<gene>
    <name evidence="9" type="ORF">FNV43_RR01784</name>
</gene>
<dbReference type="AlphaFoldDB" id="A0A8K0HQ92"/>